<feature type="domain" description="Fumarylacetoacetase-like C-terminal" evidence="14">
    <location>
        <begin position="137"/>
        <end position="413"/>
    </location>
</feature>
<dbReference type="UniPathway" id="UPA00139">
    <property type="reaction ID" value="UER00341"/>
</dbReference>
<evidence type="ECO:0000259" key="14">
    <source>
        <dbReference type="Pfam" id="PF01557"/>
    </source>
</evidence>
<feature type="domain" description="Fumarylacetoacetase N-terminal" evidence="15">
    <location>
        <begin position="17"/>
        <end position="126"/>
    </location>
</feature>
<dbReference type="GO" id="GO:0004334">
    <property type="term" value="F:fumarylacetoacetase activity"/>
    <property type="evidence" value="ECO:0007669"/>
    <property type="project" value="UniProtKB-UniRule"/>
</dbReference>
<feature type="binding site" evidence="11">
    <location>
        <position position="249"/>
    </location>
    <ligand>
        <name>substrate</name>
    </ligand>
</feature>
<evidence type="ECO:0000313" key="17">
    <source>
        <dbReference type="Proteomes" id="UP000070121"/>
    </source>
</evidence>
<evidence type="ECO:0000256" key="13">
    <source>
        <dbReference type="RuleBase" id="RU366008"/>
    </source>
</evidence>
<evidence type="ECO:0000256" key="11">
    <source>
        <dbReference type="PIRSR" id="PIRSR605959-2"/>
    </source>
</evidence>
<dbReference type="Proteomes" id="UP000070121">
    <property type="component" value="Unassembled WGS sequence"/>
</dbReference>
<gene>
    <name evidence="16" type="ORF">CSAL01_11295</name>
</gene>
<protein>
    <recommendedName>
        <fullName evidence="3 13">Fumarylacetoacetase</fullName>
        <ecNumber evidence="3 13">3.7.1.2</ecNumber>
    </recommendedName>
    <alternativeName>
        <fullName evidence="13">Fumarylacetoacetate hydrolase</fullName>
    </alternativeName>
</protein>
<evidence type="ECO:0000256" key="3">
    <source>
        <dbReference type="ARBA" id="ARBA00012094"/>
    </source>
</evidence>
<evidence type="ECO:0000256" key="7">
    <source>
        <dbReference type="ARBA" id="ARBA00022842"/>
    </source>
</evidence>
<feature type="binding site" evidence="11">
    <location>
        <position position="253"/>
    </location>
    <ligand>
        <name>substrate</name>
    </ligand>
</feature>
<evidence type="ECO:0000256" key="10">
    <source>
        <dbReference type="PIRSR" id="PIRSR605959-1"/>
    </source>
</evidence>
<evidence type="ECO:0000256" key="8">
    <source>
        <dbReference type="ARBA" id="ARBA00022878"/>
    </source>
</evidence>
<dbReference type="STRING" id="1209931.A0A135TKS9"/>
<dbReference type="GO" id="GO:0006572">
    <property type="term" value="P:L-tyrosine catabolic process"/>
    <property type="evidence" value="ECO:0007669"/>
    <property type="project" value="UniProtKB-UniRule"/>
</dbReference>
<keyword evidence="8 13" id="KW-0828">Tyrosine catabolism</keyword>
<evidence type="ECO:0000256" key="9">
    <source>
        <dbReference type="ARBA" id="ARBA00023232"/>
    </source>
</evidence>
<feature type="binding site" evidence="12">
    <location>
        <position position="266"/>
    </location>
    <ligand>
        <name>Mg(2+)</name>
        <dbReference type="ChEBI" id="CHEBI:18420"/>
    </ligand>
</feature>
<dbReference type="GO" id="GO:0046872">
    <property type="term" value="F:metal ion binding"/>
    <property type="evidence" value="ECO:0007669"/>
    <property type="project" value="UniProtKB-UniRule"/>
</dbReference>
<dbReference type="Pfam" id="PF09298">
    <property type="entry name" value="FAA_hydrolase_N"/>
    <property type="match status" value="1"/>
</dbReference>
<feature type="binding site" evidence="12">
    <location>
        <position position="242"/>
    </location>
    <ligand>
        <name>Mg(2+)</name>
        <dbReference type="ChEBI" id="CHEBI:18420"/>
    </ligand>
</feature>
<keyword evidence="5 13" id="KW-0378">Hydrolase</keyword>
<comment type="caution">
    <text evidence="16">The sequence shown here is derived from an EMBL/GenBank/DDBJ whole genome shotgun (WGS) entry which is preliminary data.</text>
</comment>
<organism evidence="16 17">
    <name type="scientific">Colletotrichum salicis</name>
    <dbReference type="NCBI Taxonomy" id="1209931"/>
    <lineage>
        <taxon>Eukaryota</taxon>
        <taxon>Fungi</taxon>
        <taxon>Dikarya</taxon>
        <taxon>Ascomycota</taxon>
        <taxon>Pezizomycotina</taxon>
        <taxon>Sordariomycetes</taxon>
        <taxon>Hypocreomycetidae</taxon>
        <taxon>Glomerellales</taxon>
        <taxon>Glomerellaceae</taxon>
        <taxon>Colletotrichum</taxon>
        <taxon>Colletotrichum acutatum species complex</taxon>
    </lineage>
</organism>
<dbReference type="EMBL" id="JFFI01001942">
    <property type="protein sequence ID" value="KXH48790.1"/>
    <property type="molecule type" value="Genomic_DNA"/>
</dbReference>
<accession>A0A135TKS9</accession>
<comment type="cofactor">
    <cofactor evidence="13">
        <name>Mg(2+)</name>
        <dbReference type="ChEBI" id="CHEBI:18420"/>
    </cofactor>
    <cofactor evidence="13">
        <name>Ca(2+)</name>
        <dbReference type="ChEBI" id="CHEBI:29108"/>
    </cofactor>
</comment>
<feature type="active site" description="Proton acceptor" evidence="10">
    <location>
        <position position="141"/>
    </location>
</feature>
<dbReference type="PANTHER" id="PTHR43069:SF2">
    <property type="entry name" value="FUMARYLACETOACETASE"/>
    <property type="match status" value="1"/>
</dbReference>
<feature type="binding site" evidence="11">
    <location>
        <position position="359"/>
    </location>
    <ligand>
        <name>substrate</name>
    </ligand>
</feature>
<keyword evidence="17" id="KW-1185">Reference proteome</keyword>
<evidence type="ECO:0000256" key="12">
    <source>
        <dbReference type="PIRSR" id="PIRSR605959-3"/>
    </source>
</evidence>
<evidence type="ECO:0000256" key="4">
    <source>
        <dbReference type="ARBA" id="ARBA00022723"/>
    </source>
</evidence>
<feature type="binding site" evidence="12">
    <location>
        <position position="242"/>
    </location>
    <ligand>
        <name>Ca(2+)</name>
        <dbReference type="ChEBI" id="CHEBI:29108"/>
    </ligand>
</feature>
<feature type="binding site" evidence="12">
    <location>
        <position position="134"/>
    </location>
    <ligand>
        <name>Ca(2+)</name>
        <dbReference type="ChEBI" id="CHEBI:29108"/>
    </ligand>
</feature>
<dbReference type="EC" id="3.7.1.2" evidence="3 13"/>
<evidence type="ECO:0000259" key="15">
    <source>
        <dbReference type="Pfam" id="PF09298"/>
    </source>
</evidence>
<dbReference type="SUPFAM" id="SSF56529">
    <property type="entry name" value="FAH"/>
    <property type="match status" value="1"/>
</dbReference>
<dbReference type="Gene3D" id="3.90.850.10">
    <property type="entry name" value="Fumarylacetoacetase-like, C-terminal domain"/>
    <property type="match status" value="1"/>
</dbReference>
<keyword evidence="6 12" id="KW-0106">Calcium</keyword>
<comment type="pathway">
    <text evidence="1 13">Amino-acid degradation; L-phenylalanine degradation; acetoacetate and fumarate from L-phenylalanine: step 6/6.</text>
</comment>
<evidence type="ECO:0000256" key="5">
    <source>
        <dbReference type="ARBA" id="ARBA00022801"/>
    </source>
</evidence>
<dbReference type="InterPro" id="IPR011234">
    <property type="entry name" value="Fumarylacetoacetase-like_C"/>
</dbReference>
<keyword evidence="9 13" id="KW-0585">Phenylalanine catabolism</keyword>
<comment type="similarity">
    <text evidence="2 13">Belongs to the FAH family.</text>
</comment>
<proteinExistence type="inferred from homology"/>
<evidence type="ECO:0000313" key="16">
    <source>
        <dbReference type="EMBL" id="KXH48790.1"/>
    </source>
</evidence>
<dbReference type="Pfam" id="PF01557">
    <property type="entry name" value="FAA_hydrolase"/>
    <property type="match status" value="1"/>
</dbReference>
<feature type="binding site" evidence="12">
    <location>
        <position position="208"/>
    </location>
    <ligand>
        <name>Ca(2+)</name>
        <dbReference type="ChEBI" id="CHEBI:29108"/>
    </ligand>
</feature>
<sequence length="428" mass="46706">MKSWLPIPPRSHFSLLNIPFGVISSKDKHIQRPAIAIGEHILDLDAFATGGGFSKAANVSSEHAKAFSQPTLNAFAELGRPVHRAVRSYLQEIFLNDTPHPDVLKDNEKLRKVALRPISEVSMHLPFAIGDYTDFFAGRNHAHNVGVLFRGPANALQPNYSHLPVAYHGRASSVAVSGTPLRRPWGQALPAPGATEPVFRPCARLDIELEMGMFISKPNDLGSPVSVKDADEHIFGYVLMNDWSARDIQQWEYVPLGPFNAKNFGTTISAWVVLADALEPFRAKGLENEVQLQKYLQENRSDNVLDIKLEVSLAPSEGEETTITRTSAKNLLWSWPQMVAHHSISGCNLRVGDLLGSGTISGDEAGTQGSLLEQSQGGKIPIKLNGGQERKFIQDGDTVVIRGWAGEQDGQLVGFGECVGQILAPVSM</sequence>
<keyword evidence="7 12" id="KW-0460">Magnesium</keyword>
<feature type="binding site" evidence="12">
    <location>
        <position position="210"/>
    </location>
    <ligand>
        <name>Ca(2+)</name>
        <dbReference type="ChEBI" id="CHEBI:29108"/>
    </ligand>
</feature>
<name>A0A135TKS9_9PEZI</name>
<reference evidence="16 17" key="1">
    <citation type="submission" date="2014-02" db="EMBL/GenBank/DDBJ databases">
        <title>The genome sequence of Colletotrichum salicis CBS 607.94.</title>
        <authorList>
            <person name="Baroncelli R."/>
            <person name="Thon M.R."/>
        </authorList>
    </citation>
    <scope>NUCLEOTIDE SEQUENCE [LARGE SCALE GENOMIC DNA]</scope>
    <source>
        <strain evidence="16 17">CBS 607.94</strain>
    </source>
</reference>
<dbReference type="AlphaFoldDB" id="A0A135TKS9"/>
<feature type="binding site" evidence="11">
    <location>
        <position position="136"/>
    </location>
    <ligand>
        <name>substrate</name>
    </ligand>
</feature>
<dbReference type="InterPro" id="IPR036462">
    <property type="entry name" value="Fumarylacetoacetase_N_sf"/>
</dbReference>
<dbReference type="InterPro" id="IPR015377">
    <property type="entry name" value="Fumarylacetoacetase_N"/>
</dbReference>
<dbReference type="OrthoDB" id="9971669at2759"/>
<dbReference type="GO" id="GO:0006559">
    <property type="term" value="P:L-phenylalanine catabolic process"/>
    <property type="evidence" value="ECO:0007669"/>
    <property type="project" value="UniProtKB-UniRule"/>
</dbReference>
<dbReference type="SUPFAM" id="SSF63433">
    <property type="entry name" value="Fumarylacetoacetate hydrolase, FAH, N-terminal domain"/>
    <property type="match status" value="1"/>
</dbReference>
<dbReference type="InterPro" id="IPR005959">
    <property type="entry name" value="Fumarylacetoacetase"/>
</dbReference>
<evidence type="ECO:0000256" key="2">
    <source>
        <dbReference type="ARBA" id="ARBA00010211"/>
    </source>
</evidence>
<dbReference type="NCBIfam" id="TIGR01266">
    <property type="entry name" value="fum_ac_acetase"/>
    <property type="match status" value="1"/>
</dbReference>
<evidence type="ECO:0000256" key="6">
    <source>
        <dbReference type="ARBA" id="ARBA00022837"/>
    </source>
</evidence>
<keyword evidence="4 12" id="KW-0479">Metal-binding</keyword>
<dbReference type="FunFam" id="3.90.850.10:FF:000009">
    <property type="entry name" value="Fumarylacetoacetase"/>
    <property type="match status" value="1"/>
</dbReference>
<evidence type="ECO:0000256" key="1">
    <source>
        <dbReference type="ARBA" id="ARBA00004782"/>
    </source>
</evidence>
<dbReference type="Gene3D" id="2.30.30.230">
    <property type="entry name" value="Fumarylacetoacetase, N-terminal domain"/>
    <property type="match status" value="1"/>
</dbReference>
<comment type="catalytic activity">
    <reaction evidence="13">
        <text>4-fumarylacetoacetate + H2O = acetoacetate + fumarate + H(+)</text>
        <dbReference type="Rhea" id="RHEA:10244"/>
        <dbReference type="ChEBI" id="CHEBI:13705"/>
        <dbReference type="ChEBI" id="CHEBI:15377"/>
        <dbReference type="ChEBI" id="CHEBI:15378"/>
        <dbReference type="ChEBI" id="CHEBI:18034"/>
        <dbReference type="ChEBI" id="CHEBI:29806"/>
        <dbReference type="EC" id="3.7.1.2"/>
    </reaction>
</comment>
<dbReference type="GO" id="GO:1902000">
    <property type="term" value="P:homogentisate catabolic process"/>
    <property type="evidence" value="ECO:0007669"/>
    <property type="project" value="TreeGrafter"/>
</dbReference>
<dbReference type="PANTHER" id="PTHR43069">
    <property type="entry name" value="FUMARYLACETOACETASE"/>
    <property type="match status" value="1"/>
</dbReference>
<dbReference type="InterPro" id="IPR036663">
    <property type="entry name" value="Fumarylacetoacetase_C_sf"/>
</dbReference>
<feature type="binding site" evidence="12">
    <location>
        <position position="262"/>
    </location>
    <ligand>
        <name>Mg(2+)</name>
        <dbReference type="ChEBI" id="CHEBI:18420"/>
    </ligand>
</feature>
<feature type="binding site" evidence="11">
    <location>
        <position position="150"/>
    </location>
    <ligand>
        <name>substrate</name>
    </ligand>
</feature>